<evidence type="ECO:0000313" key="3">
    <source>
        <dbReference type="Proteomes" id="UP000249396"/>
    </source>
</evidence>
<evidence type="ECO:0000256" key="1">
    <source>
        <dbReference type="SAM" id="MobiDB-lite"/>
    </source>
</evidence>
<gene>
    <name evidence="2" type="ORF">DM484_23765</name>
</gene>
<comment type="caution">
    <text evidence="2">The sequence shown here is derived from an EMBL/GenBank/DDBJ whole genome shotgun (WGS) entry which is preliminary data.</text>
</comment>
<proteinExistence type="predicted"/>
<evidence type="ECO:0000313" key="2">
    <source>
        <dbReference type="EMBL" id="PZN72914.1"/>
    </source>
</evidence>
<accession>A0A2W4SJ79</accession>
<protein>
    <submittedName>
        <fullName evidence="2">Uncharacterized protein</fullName>
    </submittedName>
</protein>
<dbReference type="AlphaFoldDB" id="A0A2W4SJ79"/>
<name>A0A2W4SJ79_9GAMM</name>
<feature type="compositionally biased region" description="Polar residues" evidence="1">
    <location>
        <begin position="56"/>
        <end position="65"/>
    </location>
</feature>
<dbReference type="EMBL" id="QJPH01000472">
    <property type="protein sequence ID" value="PZN72914.1"/>
    <property type="molecule type" value="Genomic_DNA"/>
</dbReference>
<sequence>MWTDPIVEELHRIREAHAARFNDDLWKIAEDLRQIEKNWSGPKIAAPPKPPVAKTSRVSSDTIGA</sequence>
<dbReference type="Proteomes" id="UP000249396">
    <property type="component" value="Unassembled WGS sequence"/>
</dbReference>
<feature type="region of interest" description="Disordered" evidence="1">
    <location>
        <begin position="39"/>
        <end position="65"/>
    </location>
</feature>
<reference evidence="2 3" key="1">
    <citation type="journal article" date="2018" name="Aquat. Microb. Ecol.">
        <title>Gammaproteobacterial methanotrophs dominate.</title>
        <authorList>
            <person name="Rissanen A.J."/>
            <person name="Saarenheimo J."/>
            <person name="Tiirola M."/>
            <person name="Peura S."/>
            <person name="Aalto S.L."/>
            <person name="Karvinen A."/>
            <person name="Nykanen H."/>
        </authorList>
    </citation>
    <scope>NUCLEOTIDE SEQUENCE [LARGE SCALE GENOMIC DNA]</scope>
    <source>
        <strain evidence="2">AMbin10</strain>
    </source>
</reference>
<organism evidence="2 3">
    <name type="scientific">Candidatus Methylumidiphilus alinenensis</name>
    <dbReference type="NCBI Taxonomy" id="2202197"/>
    <lineage>
        <taxon>Bacteria</taxon>
        <taxon>Pseudomonadati</taxon>
        <taxon>Pseudomonadota</taxon>
        <taxon>Gammaproteobacteria</taxon>
        <taxon>Methylococcales</taxon>
        <taxon>Candidatus Methylumidiphilus</taxon>
    </lineage>
</organism>